<evidence type="ECO:0000313" key="1">
    <source>
        <dbReference type="EMBL" id="CCH69990.1"/>
    </source>
</evidence>
<dbReference type="STRING" id="1193181.BN10_470025"/>
<dbReference type="Pfam" id="PF00756">
    <property type="entry name" value="Esterase"/>
    <property type="match status" value="1"/>
</dbReference>
<dbReference type="HOGENOM" id="CLU_024314_1_0_11"/>
<keyword evidence="2" id="KW-1185">Reference proteome</keyword>
<dbReference type="eggNOG" id="COG2382">
    <property type="taxonomic scope" value="Bacteria"/>
</dbReference>
<dbReference type="EMBL" id="CAIZ01000116">
    <property type="protein sequence ID" value="CCH69990.1"/>
    <property type="molecule type" value="Genomic_DNA"/>
</dbReference>
<dbReference type="RefSeq" id="WP_010849866.1">
    <property type="nucleotide sequence ID" value="NZ_HF570956.1"/>
</dbReference>
<accession>N0E2M8</accession>
<dbReference type="Gene3D" id="3.40.50.1820">
    <property type="entry name" value="alpha/beta hydrolase"/>
    <property type="match status" value="1"/>
</dbReference>
<reference evidence="1 2" key="1">
    <citation type="journal article" date="2013" name="ISME J.">
        <title>A metabolic model for members of the genus Tetrasphaera involved in enhanced biological phosphorus removal.</title>
        <authorList>
            <person name="Kristiansen R."/>
            <person name="Nguyen H.T.T."/>
            <person name="Saunders A.M."/>
            <person name="Nielsen J.L."/>
            <person name="Wimmer R."/>
            <person name="Le V.Q."/>
            <person name="McIlroy S.J."/>
            <person name="Petrovski S."/>
            <person name="Seviour R.J."/>
            <person name="Calteau A."/>
            <person name="Nielsen K.L."/>
            <person name="Nielsen P.H."/>
        </authorList>
    </citation>
    <scope>NUCLEOTIDE SEQUENCE [LARGE SCALE GENOMIC DNA]</scope>
    <source>
        <strain evidence="1 2">Lp2</strain>
    </source>
</reference>
<dbReference type="AlphaFoldDB" id="N0E2M8"/>
<dbReference type="SUPFAM" id="SSF81296">
    <property type="entry name" value="E set domains"/>
    <property type="match status" value="1"/>
</dbReference>
<dbReference type="SUPFAM" id="SSF53474">
    <property type="entry name" value="alpha/beta-Hydrolases"/>
    <property type="match status" value="1"/>
</dbReference>
<gene>
    <name evidence="1" type="ORF">BN10_470025</name>
</gene>
<name>N0E2M8_9MICO</name>
<sequence>MSAETFRTPGGLRRRAQKLEINKLRDRGPVDEELVDRFLARHQVPIIEGERATFLYRGDADEVWVRHRVVGLPDPLPLRRIGSSSLWAATCDLPTGSRVEYQLETRRGDHYERFNDPLNPRLAASPLGSSSVCAAIGYAVPEWVHHDPEAREGELVSEVVRSKALRRDQEVLLYLPARFNRAARYPLLIVHDGTDYLGYTMMQTVLDNLIHRLDIAPMIVAFVPPRDRLKEYPNHAPHARFIARELLPLLTERFPLQDNPSGRTLMGSSFGGIAALSTAVRYPGVFGSLFLQSASLVFTDIGTDHGGGPAFDPVVKFMNKYRAKPTAPVDRIFMTCGIYEPLITPNRSMVPVFRSTGMTVKYTEARDGHNWENWRDQLRDGLSWLHPGPQLFVYE</sequence>
<proteinExistence type="predicted"/>
<dbReference type="InterPro" id="IPR014756">
    <property type="entry name" value="Ig_E-set"/>
</dbReference>
<comment type="caution">
    <text evidence="1">The sequence shown here is derived from an EMBL/GenBank/DDBJ whole genome shotgun (WGS) entry which is preliminary data.</text>
</comment>
<dbReference type="InterPro" id="IPR029058">
    <property type="entry name" value="AB_hydrolase_fold"/>
</dbReference>
<dbReference type="InterPro" id="IPR000801">
    <property type="entry name" value="Esterase-like"/>
</dbReference>
<dbReference type="PANTHER" id="PTHR48098:SF3">
    <property type="entry name" value="IRON(III) ENTEROBACTIN ESTERASE"/>
    <property type="match status" value="1"/>
</dbReference>
<evidence type="ECO:0000313" key="2">
    <source>
        <dbReference type="Proteomes" id="UP000013167"/>
    </source>
</evidence>
<dbReference type="InterPro" id="IPR050583">
    <property type="entry name" value="Mycobacterial_A85_antigen"/>
</dbReference>
<organism evidence="1 2">
    <name type="scientific">Phycicoccus elongatus Lp2</name>
    <dbReference type="NCBI Taxonomy" id="1193181"/>
    <lineage>
        <taxon>Bacteria</taxon>
        <taxon>Bacillati</taxon>
        <taxon>Actinomycetota</taxon>
        <taxon>Actinomycetes</taxon>
        <taxon>Micrococcales</taxon>
        <taxon>Intrasporangiaceae</taxon>
        <taxon>Phycicoccus</taxon>
    </lineage>
</organism>
<dbReference type="Proteomes" id="UP000013167">
    <property type="component" value="Unassembled WGS sequence"/>
</dbReference>
<dbReference type="PANTHER" id="PTHR48098">
    <property type="entry name" value="ENTEROCHELIN ESTERASE-RELATED"/>
    <property type="match status" value="1"/>
</dbReference>
<protein>
    <submittedName>
        <fullName evidence="1">Putative Ferric enterobactin esterase-related protein</fullName>
    </submittedName>
</protein>